<dbReference type="InterPro" id="IPR005123">
    <property type="entry name" value="Oxoglu/Fe-dep_dioxygenase_dom"/>
</dbReference>
<dbReference type="PROSITE" id="PS51471">
    <property type="entry name" value="FE2OG_OXY"/>
    <property type="match status" value="1"/>
</dbReference>
<gene>
    <name evidence="6" type="ORF">EZV62_013264</name>
</gene>
<evidence type="ECO:0000256" key="4">
    <source>
        <dbReference type="RuleBase" id="RU003682"/>
    </source>
</evidence>
<comment type="caution">
    <text evidence="6">The sequence shown here is derived from an EMBL/GenBank/DDBJ whole genome shotgun (WGS) entry which is preliminary data.</text>
</comment>
<comment type="similarity">
    <text evidence="1 4">Belongs to the iron/ascorbate-dependent oxidoreductase family.</text>
</comment>
<dbReference type="EMBL" id="VAHF01000005">
    <property type="protein sequence ID" value="TXG61901.1"/>
    <property type="molecule type" value="Genomic_DNA"/>
</dbReference>
<sequence>MAEIPNPETVSKTVHELILSGEELPEKYIYKGSDAGVLDATLPFMDVPVIDMSLLTCPSSSAEQLHKLCSALTHWGCFQAINHGMSTQFLEQVREATKQFFALSPEIKNKYKREDGSIEGYGNDMIISEQQTLDWTDRLYITVSPQDRRQLKFWPENPANFRDVLHEYTMKLEDVSKVVFKAMARSLNLEENSFLDMYGEDETLFARFNFYPPCPRPDQVIGVKPHADGSAITILLQDEQVEGLQFMKDGQWYRAPIIPEALLINVGDQIEIMSNGIFKSPLHRVVTNSERERISVAVFCIPNSEKEIEPVDGMEDETRPRLYKKVKDYVSIYFQYYQLGRRPIEGAII</sequence>
<keyword evidence="2 4" id="KW-0479">Metal-binding</keyword>
<accession>A0A5C7HXP1</accession>
<name>A0A5C7HXP1_9ROSI</name>
<dbReference type="InterPro" id="IPR050295">
    <property type="entry name" value="Plant_2OG-oxidoreductases"/>
</dbReference>
<dbReference type="InterPro" id="IPR026992">
    <property type="entry name" value="DIOX_N"/>
</dbReference>
<keyword evidence="3 4" id="KW-0408">Iron</keyword>
<dbReference type="Proteomes" id="UP000323000">
    <property type="component" value="Chromosome 5"/>
</dbReference>
<proteinExistence type="inferred from homology"/>
<keyword evidence="4" id="KW-0560">Oxidoreductase</keyword>
<feature type="domain" description="Fe2OG dioxygenase" evidence="5">
    <location>
        <begin position="202"/>
        <end position="302"/>
    </location>
</feature>
<evidence type="ECO:0000313" key="6">
    <source>
        <dbReference type="EMBL" id="TXG61901.1"/>
    </source>
</evidence>
<dbReference type="SUPFAM" id="SSF51197">
    <property type="entry name" value="Clavaminate synthase-like"/>
    <property type="match status" value="1"/>
</dbReference>
<dbReference type="GO" id="GO:0016491">
    <property type="term" value="F:oxidoreductase activity"/>
    <property type="evidence" value="ECO:0007669"/>
    <property type="project" value="UniProtKB-KW"/>
</dbReference>
<protein>
    <recommendedName>
        <fullName evidence="5">Fe2OG dioxygenase domain-containing protein</fullName>
    </recommendedName>
</protein>
<dbReference type="PANTHER" id="PTHR47991">
    <property type="entry name" value="OXOGLUTARATE/IRON-DEPENDENT DIOXYGENASE"/>
    <property type="match status" value="1"/>
</dbReference>
<evidence type="ECO:0000256" key="3">
    <source>
        <dbReference type="ARBA" id="ARBA00023004"/>
    </source>
</evidence>
<dbReference type="GO" id="GO:0046872">
    <property type="term" value="F:metal ion binding"/>
    <property type="evidence" value="ECO:0007669"/>
    <property type="project" value="UniProtKB-KW"/>
</dbReference>
<dbReference type="Gene3D" id="2.60.120.330">
    <property type="entry name" value="B-lactam Antibiotic, Isopenicillin N Synthase, Chain"/>
    <property type="match status" value="1"/>
</dbReference>
<evidence type="ECO:0000259" key="5">
    <source>
        <dbReference type="PROSITE" id="PS51471"/>
    </source>
</evidence>
<dbReference type="InterPro" id="IPR044861">
    <property type="entry name" value="IPNS-like_FE2OG_OXY"/>
</dbReference>
<organism evidence="6 7">
    <name type="scientific">Acer yangbiense</name>
    <dbReference type="NCBI Taxonomy" id="1000413"/>
    <lineage>
        <taxon>Eukaryota</taxon>
        <taxon>Viridiplantae</taxon>
        <taxon>Streptophyta</taxon>
        <taxon>Embryophyta</taxon>
        <taxon>Tracheophyta</taxon>
        <taxon>Spermatophyta</taxon>
        <taxon>Magnoliopsida</taxon>
        <taxon>eudicotyledons</taxon>
        <taxon>Gunneridae</taxon>
        <taxon>Pentapetalae</taxon>
        <taxon>rosids</taxon>
        <taxon>malvids</taxon>
        <taxon>Sapindales</taxon>
        <taxon>Sapindaceae</taxon>
        <taxon>Hippocastanoideae</taxon>
        <taxon>Acereae</taxon>
        <taxon>Acer</taxon>
    </lineage>
</organism>
<dbReference type="Pfam" id="PF03171">
    <property type="entry name" value="2OG-FeII_Oxy"/>
    <property type="match status" value="1"/>
</dbReference>
<dbReference type="InterPro" id="IPR027443">
    <property type="entry name" value="IPNS-like_sf"/>
</dbReference>
<dbReference type="OrthoDB" id="288590at2759"/>
<evidence type="ECO:0000256" key="1">
    <source>
        <dbReference type="ARBA" id="ARBA00008056"/>
    </source>
</evidence>
<dbReference type="AlphaFoldDB" id="A0A5C7HXP1"/>
<reference evidence="7" key="1">
    <citation type="journal article" date="2019" name="Gigascience">
        <title>De novo genome assembly of the endangered Acer yangbiense, a plant species with extremely small populations endemic to Yunnan Province, China.</title>
        <authorList>
            <person name="Yang J."/>
            <person name="Wariss H.M."/>
            <person name="Tao L."/>
            <person name="Zhang R."/>
            <person name="Yun Q."/>
            <person name="Hollingsworth P."/>
            <person name="Dao Z."/>
            <person name="Luo G."/>
            <person name="Guo H."/>
            <person name="Ma Y."/>
            <person name="Sun W."/>
        </authorList>
    </citation>
    <scope>NUCLEOTIDE SEQUENCE [LARGE SCALE GENOMIC DNA]</scope>
    <source>
        <strain evidence="7">cv. Malutang</strain>
    </source>
</reference>
<dbReference type="FunFam" id="2.60.120.330:FF:000018">
    <property type="entry name" value="2-oxoglutarate (2OG) and Fe(II)-dependent oxygenase superfamily protein"/>
    <property type="match status" value="1"/>
</dbReference>
<dbReference type="Pfam" id="PF14226">
    <property type="entry name" value="DIOX_N"/>
    <property type="match status" value="1"/>
</dbReference>
<keyword evidence="7" id="KW-1185">Reference proteome</keyword>
<evidence type="ECO:0000313" key="7">
    <source>
        <dbReference type="Proteomes" id="UP000323000"/>
    </source>
</evidence>
<evidence type="ECO:0000256" key="2">
    <source>
        <dbReference type="ARBA" id="ARBA00022723"/>
    </source>
</evidence>